<accession>A0AAD7G3N5</accession>
<protein>
    <submittedName>
        <fullName evidence="1">Uncharacterized protein</fullName>
    </submittedName>
</protein>
<name>A0AAD7G3N5_MYCRO</name>
<dbReference type="AlphaFoldDB" id="A0AAD7G3N5"/>
<keyword evidence="2" id="KW-1185">Reference proteome</keyword>
<sequence>MPQALFDRIWDELVAPADSTEHGQFRLWVRKTFVLGAPPPSFSSESPSGAADEGVALLHNGFLVAVREQLYQLLCAFHGEAQHGGRDATVGLIYESYRYVPKKLVQEFVKARPTCAAKNKRQLSTAHNRSGKKKT</sequence>
<evidence type="ECO:0000313" key="2">
    <source>
        <dbReference type="Proteomes" id="UP001221757"/>
    </source>
</evidence>
<proteinExistence type="predicted"/>
<gene>
    <name evidence="1" type="ORF">B0H17DRAFT_991673</name>
</gene>
<dbReference type="EMBL" id="JARKIE010000237">
    <property type="protein sequence ID" value="KAJ7662930.1"/>
    <property type="molecule type" value="Genomic_DNA"/>
</dbReference>
<reference evidence="1" key="1">
    <citation type="submission" date="2023-03" db="EMBL/GenBank/DDBJ databases">
        <title>Massive genome expansion in bonnet fungi (Mycena s.s.) driven by repeated elements and novel gene families across ecological guilds.</title>
        <authorList>
            <consortium name="Lawrence Berkeley National Laboratory"/>
            <person name="Harder C.B."/>
            <person name="Miyauchi S."/>
            <person name="Viragh M."/>
            <person name="Kuo A."/>
            <person name="Thoen E."/>
            <person name="Andreopoulos B."/>
            <person name="Lu D."/>
            <person name="Skrede I."/>
            <person name="Drula E."/>
            <person name="Henrissat B."/>
            <person name="Morin E."/>
            <person name="Kohler A."/>
            <person name="Barry K."/>
            <person name="LaButti K."/>
            <person name="Morin E."/>
            <person name="Salamov A."/>
            <person name="Lipzen A."/>
            <person name="Mereny Z."/>
            <person name="Hegedus B."/>
            <person name="Baldrian P."/>
            <person name="Stursova M."/>
            <person name="Weitz H."/>
            <person name="Taylor A."/>
            <person name="Grigoriev I.V."/>
            <person name="Nagy L.G."/>
            <person name="Martin F."/>
            <person name="Kauserud H."/>
        </authorList>
    </citation>
    <scope>NUCLEOTIDE SEQUENCE</scope>
    <source>
        <strain evidence="1">CBHHK067</strain>
    </source>
</reference>
<comment type="caution">
    <text evidence="1">The sequence shown here is derived from an EMBL/GenBank/DDBJ whole genome shotgun (WGS) entry which is preliminary data.</text>
</comment>
<evidence type="ECO:0000313" key="1">
    <source>
        <dbReference type="EMBL" id="KAJ7662930.1"/>
    </source>
</evidence>
<organism evidence="1 2">
    <name type="scientific">Mycena rosella</name>
    <name type="common">Pink bonnet</name>
    <name type="synonym">Agaricus rosellus</name>
    <dbReference type="NCBI Taxonomy" id="1033263"/>
    <lineage>
        <taxon>Eukaryota</taxon>
        <taxon>Fungi</taxon>
        <taxon>Dikarya</taxon>
        <taxon>Basidiomycota</taxon>
        <taxon>Agaricomycotina</taxon>
        <taxon>Agaricomycetes</taxon>
        <taxon>Agaricomycetidae</taxon>
        <taxon>Agaricales</taxon>
        <taxon>Marasmiineae</taxon>
        <taxon>Mycenaceae</taxon>
        <taxon>Mycena</taxon>
    </lineage>
</organism>
<dbReference type="Proteomes" id="UP001221757">
    <property type="component" value="Unassembled WGS sequence"/>
</dbReference>